<dbReference type="InterPro" id="IPR036412">
    <property type="entry name" value="HAD-like_sf"/>
</dbReference>
<dbReference type="RefSeq" id="WP_092354990.1">
    <property type="nucleotide sequence ID" value="NZ_CANSQN010000006.1"/>
</dbReference>
<dbReference type="InterPro" id="IPR023198">
    <property type="entry name" value="PGP-like_dom2"/>
</dbReference>
<dbReference type="PRINTS" id="PR00413">
    <property type="entry name" value="HADHALOGNASE"/>
</dbReference>
<reference evidence="2" key="1">
    <citation type="submission" date="2016-10" db="EMBL/GenBank/DDBJ databases">
        <authorList>
            <person name="Varghese N."/>
            <person name="Submissions S."/>
        </authorList>
    </citation>
    <scope>NUCLEOTIDE SEQUENCE [LARGE SCALE GENOMIC DNA]</scope>
    <source>
        <strain evidence="2">DSM 1551</strain>
    </source>
</reference>
<dbReference type="GO" id="GO:0005829">
    <property type="term" value="C:cytosol"/>
    <property type="evidence" value="ECO:0007669"/>
    <property type="project" value="TreeGrafter"/>
</dbReference>
<sequence length="217" mass="24667">MINTIIFDLDGTLVDSLEDLANTVNILLNKRGYPTHELDQYRYFVGNGVIKLIERALPQEHKDEVMVLKQEFDEKYSLNCLNKTNAYPGVNELLEKLKKLGFNLAVVTNKPQEHAIKITKTLFPGYFKYVFGNSMRHPKKPDPCLTNLVINLFDVKKNEVIYIGDSDVDIQTAKNAKVKSIGVAWGFRGARELKDSGADYVVDQADEILEVIDDWSK</sequence>
<dbReference type="Gene3D" id="3.40.50.1000">
    <property type="entry name" value="HAD superfamily/HAD-like"/>
    <property type="match status" value="1"/>
</dbReference>
<dbReference type="InterPro" id="IPR023214">
    <property type="entry name" value="HAD_sf"/>
</dbReference>
<dbReference type="InterPro" id="IPR041492">
    <property type="entry name" value="HAD_2"/>
</dbReference>
<accession>A0A1I0G8K2</accession>
<dbReference type="InterPro" id="IPR050155">
    <property type="entry name" value="HAD-like_hydrolase_sf"/>
</dbReference>
<dbReference type="Gene3D" id="1.10.150.240">
    <property type="entry name" value="Putative phosphatase, domain 2"/>
    <property type="match status" value="1"/>
</dbReference>
<dbReference type="PANTHER" id="PTHR43434">
    <property type="entry name" value="PHOSPHOGLYCOLATE PHOSPHATASE"/>
    <property type="match status" value="1"/>
</dbReference>
<organism evidence="1 2">
    <name type="scientific">Thomasclavelia cocleata</name>
    <dbReference type="NCBI Taxonomy" id="69824"/>
    <lineage>
        <taxon>Bacteria</taxon>
        <taxon>Bacillati</taxon>
        <taxon>Bacillota</taxon>
        <taxon>Erysipelotrichia</taxon>
        <taxon>Erysipelotrichales</taxon>
        <taxon>Coprobacillaceae</taxon>
        <taxon>Thomasclavelia</taxon>
    </lineage>
</organism>
<dbReference type="NCBIfam" id="TIGR01549">
    <property type="entry name" value="HAD-SF-IA-v1"/>
    <property type="match status" value="1"/>
</dbReference>
<dbReference type="OrthoDB" id="9792518at2"/>
<dbReference type="SFLD" id="SFLDG01135">
    <property type="entry name" value="C1.5.6:_HAD__Beta-PGM__Phospha"/>
    <property type="match status" value="1"/>
</dbReference>
<keyword evidence="2" id="KW-1185">Reference proteome</keyword>
<dbReference type="FunFam" id="3.40.50.1000:FF:000022">
    <property type="entry name" value="Phosphoglycolate phosphatase"/>
    <property type="match status" value="1"/>
</dbReference>
<evidence type="ECO:0000313" key="1">
    <source>
        <dbReference type="EMBL" id="SET67063.1"/>
    </source>
</evidence>
<protein>
    <submittedName>
        <fullName evidence="1">Phosphoglycolate phosphatase</fullName>
    </submittedName>
</protein>
<proteinExistence type="predicted"/>
<name>A0A1I0G8K2_9FIRM</name>
<dbReference type="SFLD" id="SFLDG01129">
    <property type="entry name" value="C1.5:_HAD__Beta-PGM__Phosphata"/>
    <property type="match status" value="1"/>
</dbReference>
<dbReference type="EMBL" id="FOIN01000027">
    <property type="protein sequence ID" value="SET67063.1"/>
    <property type="molecule type" value="Genomic_DNA"/>
</dbReference>
<dbReference type="Pfam" id="PF13419">
    <property type="entry name" value="HAD_2"/>
    <property type="match status" value="1"/>
</dbReference>
<dbReference type="SUPFAM" id="SSF56784">
    <property type="entry name" value="HAD-like"/>
    <property type="match status" value="1"/>
</dbReference>
<dbReference type="PANTHER" id="PTHR43434:SF1">
    <property type="entry name" value="PHOSPHOGLYCOLATE PHOSPHATASE"/>
    <property type="match status" value="1"/>
</dbReference>
<dbReference type="SFLD" id="SFLDS00003">
    <property type="entry name" value="Haloacid_Dehalogenase"/>
    <property type="match status" value="1"/>
</dbReference>
<dbReference type="GO" id="GO:0008967">
    <property type="term" value="F:phosphoglycolate phosphatase activity"/>
    <property type="evidence" value="ECO:0007669"/>
    <property type="project" value="TreeGrafter"/>
</dbReference>
<dbReference type="GO" id="GO:0006281">
    <property type="term" value="P:DNA repair"/>
    <property type="evidence" value="ECO:0007669"/>
    <property type="project" value="TreeGrafter"/>
</dbReference>
<dbReference type="Proteomes" id="UP000198558">
    <property type="component" value="Unassembled WGS sequence"/>
</dbReference>
<gene>
    <name evidence="1" type="ORF">SAMN04489758_1274</name>
</gene>
<evidence type="ECO:0000313" key="2">
    <source>
        <dbReference type="Proteomes" id="UP000198558"/>
    </source>
</evidence>
<dbReference type="InterPro" id="IPR006439">
    <property type="entry name" value="HAD-SF_hydro_IA"/>
</dbReference>
<dbReference type="GeneID" id="78288911"/>
<dbReference type="AlphaFoldDB" id="A0A1I0G8K2"/>